<dbReference type="KEGG" id="cvn:111137140"/>
<keyword evidence="2" id="KW-0732">Signal</keyword>
<reference evidence="5" key="1">
    <citation type="submission" date="2025-08" db="UniProtKB">
        <authorList>
            <consortium name="RefSeq"/>
        </authorList>
    </citation>
    <scope>IDENTIFICATION</scope>
    <source>
        <tissue evidence="5">Whole sample</tissue>
    </source>
</reference>
<dbReference type="AlphaFoldDB" id="A0A8B8EVZ6"/>
<name>A0A8B8EVZ6_CRAVI</name>
<keyword evidence="4" id="KW-1185">Reference proteome</keyword>
<feature type="domain" description="Chitin-binding type-4" evidence="3">
    <location>
        <begin position="24"/>
        <end position="216"/>
    </location>
</feature>
<organism evidence="4 5">
    <name type="scientific">Crassostrea virginica</name>
    <name type="common">Eastern oyster</name>
    <dbReference type="NCBI Taxonomy" id="6565"/>
    <lineage>
        <taxon>Eukaryota</taxon>
        <taxon>Metazoa</taxon>
        <taxon>Spiralia</taxon>
        <taxon>Lophotrochozoa</taxon>
        <taxon>Mollusca</taxon>
        <taxon>Bivalvia</taxon>
        <taxon>Autobranchia</taxon>
        <taxon>Pteriomorphia</taxon>
        <taxon>Ostreida</taxon>
        <taxon>Ostreoidea</taxon>
        <taxon>Ostreidae</taxon>
        <taxon>Crassostrea</taxon>
    </lineage>
</organism>
<dbReference type="Pfam" id="PF03067">
    <property type="entry name" value="LPMO_10"/>
    <property type="match status" value="1"/>
</dbReference>
<feature type="chain" id="PRO_5034891550" evidence="2">
    <location>
        <begin position="24"/>
        <end position="403"/>
    </location>
</feature>
<gene>
    <name evidence="5" type="primary">LOC111137140</name>
</gene>
<sequence>MAMSAIVPLWMGLVLGVVGGVWGHGFLRDPPGRSSMWLFGYNSPANYQHMELFCGGFPTQWWLNGGKCGVCGDPYDSSRENEPPNGKYAQGVITRTYASGSAMTATVHVTASHKGYFEFRLCPHNDPKVTVTQACLDQNLLEDPVTKGTKFYVDDRSVGIYSIELQLPVGVVCDACVLQWRYRTGNRWGCYNSDFTKGPCGLGFGPQEEFYACSDIRITGNNTVTPKSTAPTTVTVTAHTTSSPNTMTSSESPTTSATTTTSENPTSTSTQSSTTPSSTTSQTTTTTTRNTQVPQTTAPPPPTVNIVCKAVGPWKNFLPMDNWCRLNCARNYCPPTHCLCGREDLLSVDNGIMNSGKTCVSLRPGSGWDLWCQHNCPMGLCYPSICRCGSIATSKMVEHNLGT</sequence>
<dbReference type="RefSeq" id="XP_022344159.1">
    <property type="nucleotide sequence ID" value="XM_022488451.1"/>
</dbReference>
<dbReference type="Proteomes" id="UP000694844">
    <property type="component" value="Chromosome 5"/>
</dbReference>
<dbReference type="OrthoDB" id="64893at2759"/>
<feature type="compositionally biased region" description="Low complexity" evidence="1">
    <location>
        <begin position="223"/>
        <end position="296"/>
    </location>
</feature>
<dbReference type="GeneID" id="111137140"/>
<dbReference type="InterPro" id="IPR004302">
    <property type="entry name" value="Cellulose/chitin-bd_N"/>
</dbReference>
<evidence type="ECO:0000259" key="3">
    <source>
        <dbReference type="Pfam" id="PF03067"/>
    </source>
</evidence>
<feature type="region of interest" description="Disordered" evidence="1">
    <location>
        <begin position="222"/>
        <end position="303"/>
    </location>
</feature>
<evidence type="ECO:0000313" key="4">
    <source>
        <dbReference type="Proteomes" id="UP000694844"/>
    </source>
</evidence>
<evidence type="ECO:0000313" key="5">
    <source>
        <dbReference type="RefSeq" id="XP_022344159.1"/>
    </source>
</evidence>
<feature type="signal peptide" evidence="2">
    <location>
        <begin position="1"/>
        <end position="23"/>
    </location>
</feature>
<protein>
    <submittedName>
        <fullName evidence="5">Flocculation protein FLO11-like</fullName>
    </submittedName>
</protein>
<evidence type="ECO:0000256" key="1">
    <source>
        <dbReference type="SAM" id="MobiDB-lite"/>
    </source>
</evidence>
<evidence type="ECO:0000256" key="2">
    <source>
        <dbReference type="SAM" id="SignalP"/>
    </source>
</evidence>
<dbReference type="PANTHER" id="PTHR21113">
    <property type="entry name" value="AGAP001705-PA"/>
    <property type="match status" value="1"/>
</dbReference>
<accession>A0A8B8EVZ6</accession>
<dbReference type="PANTHER" id="PTHR21113:SF4">
    <property type="entry name" value="CHITIN-BINDING TYPE-4 DOMAIN-CONTAINING PROTEIN"/>
    <property type="match status" value="1"/>
</dbReference>
<proteinExistence type="predicted"/>